<evidence type="ECO:0000259" key="7">
    <source>
        <dbReference type="PROSITE" id="PS51918"/>
    </source>
</evidence>
<dbReference type="PANTHER" id="PTHR11228:SF7">
    <property type="entry name" value="PQQA PEPTIDE CYCLASE"/>
    <property type="match status" value="1"/>
</dbReference>
<dbReference type="Pfam" id="PF04055">
    <property type="entry name" value="Radical_SAM"/>
    <property type="match status" value="1"/>
</dbReference>
<dbReference type="PANTHER" id="PTHR11228">
    <property type="entry name" value="RADICAL SAM DOMAIN PROTEIN"/>
    <property type="match status" value="1"/>
</dbReference>
<dbReference type="InterPro" id="IPR034391">
    <property type="entry name" value="AdoMet-like_SPASM_containing"/>
</dbReference>
<evidence type="ECO:0000256" key="1">
    <source>
        <dbReference type="ARBA" id="ARBA00001966"/>
    </source>
</evidence>
<keyword evidence="2" id="KW-0004">4Fe-4S</keyword>
<accession>A0A0F9NPM1</accession>
<dbReference type="InterPro" id="IPR050377">
    <property type="entry name" value="Radical_SAM_PqqE_MftC-like"/>
</dbReference>
<evidence type="ECO:0000256" key="5">
    <source>
        <dbReference type="ARBA" id="ARBA00023004"/>
    </source>
</evidence>
<dbReference type="GO" id="GO:0003824">
    <property type="term" value="F:catalytic activity"/>
    <property type="evidence" value="ECO:0007669"/>
    <property type="project" value="InterPro"/>
</dbReference>
<dbReference type="AlphaFoldDB" id="A0A0F9NPM1"/>
<dbReference type="EMBL" id="LAZR01003864">
    <property type="protein sequence ID" value="KKN13982.1"/>
    <property type="molecule type" value="Genomic_DNA"/>
</dbReference>
<keyword evidence="5" id="KW-0408">Iron</keyword>
<evidence type="ECO:0000256" key="3">
    <source>
        <dbReference type="ARBA" id="ARBA00022691"/>
    </source>
</evidence>
<gene>
    <name evidence="8" type="ORF">LCGC14_1000780</name>
</gene>
<dbReference type="InterPro" id="IPR007197">
    <property type="entry name" value="rSAM"/>
</dbReference>
<dbReference type="InterPro" id="IPR058240">
    <property type="entry name" value="rSAM_sf"/>
</dbReference>
<dbReference type="InterPro" id="IPR013785">
    <property type="entry name" value="Aldolase_TIM"/>
</dbReference>
<organism evidence="8">
    <name type="scientific">marine sediment metagenome</name>
    <dbReference type="NCBI Taxonomy" id="412755"/>
    <lineage>
        <taxon>unclassified sequences</taxon>
        <taxon>metagenomes</taxon>
        <taxon>ecological metagenomes</taxon>
    </lineage>
</organism>
<sequence length="317" mass="36238">MNKEKELLDPLPDNPSRIPRSVNIQVHNSCNSKCVMCAYKDTYKKESYNKMSMQLFTKIVDEFSSQGINRFCPSLQCEPFHHPEIFEMIKYLKDKDAVCGITSNGILLNRKITDSIFESGLDILTISLNAVTEDTFKYVYGQSGLDSLIKNLTYLVENKPDHLRMAFSSMLIKQNYDELTSKNHEIFRVLEKNNIRSGMGPIGNHCGGLSNYSEIVVKPEGQSSTEKMYCHDIFEAIYILSSGEVIGCCSDFRKKYILGNIKDQSFAEIWNSDINQQRRHDMMHGNLYDFEPCKDCSQAWNVMKNRGVNRPNSLAIG</sequence>
<keyword evidence="3" id="KW-0949">S-adenosyl-L-methionine</keyword>
<dbReference type="GO" id="GO:0051536">
    <property type="term" value="F:iron-sulfur cluster binding"/>
    <property type="evidence" value="ECO:0007669"/>
    <property type="project" value="UniProtKB-KW"/>
</dbReference>
<evidence type="ECO:0000256" key="2">
    <source>
        <dbReference type="ARBA" id="ARBA00022485"/>
    </source>
</evidence>
<feature type="domain" description="Radical SAM core" evidence="7">
    <location>
        <begin position="14"/>
        <end position="244"/>
    </location>
</feature>
<proteinExistence type="predicted"/>
<dbReference type="SFLD" id="SFLDS00029">
    <property type="entry name" value="Radical_SAM"/>
    <property type="match status" value="1"/>
</dbReference>
<dbReference type="GO" id="GO:0046872">
    <property type="term" value="F:metal ion binding"/>
    <property type="evidence" value="ECO:0007669"/>
    <property type="project" value="UniProtKB-KW"/>
</dbReference>
<dbReference type="PROSITE" id="PS51918">
    <property type="entry name" value="RADICAL_SAM"/>
    <property type="match status" value="1"/>
</dbReference>
<evidence type="ECO:0000256" key="6">
    <source>
        <dbReference type="ARBA" id="ARBA00023014"/>
    </source>
</evidence>
<evidence type="ECO:0000313" key="8">
    <source>
        <dbReference type="EMBL" id="KKN13982.1"/>
    </source>
</evidence>
<protein>
    <recommendedName>
        <fullName evidence="7">Radical SAM core domain-containing protein</fullName>
    </recommendedName>
</protein>
<dbReference type="SFLD" id="SFLDG01067">
    <property type="entry name" value="SPASM/twitch_domain_containing"/>
    <property type="match status" value="1"/>
</dbReference>
<keyword evidence="4" id="KW-0479">Metal-binding</keyword>
<dbReference type="CDD" id="cd01335">
    <property type="entry name" value="Radical_SAM"/>
    <property type="match status" value="1"/>
</dbReference>
<comment type="cofactor">
    <cofactor evidence="1">
        <name>[4Fe-4S] cluster</name>
        <dbReference type="ChEBI" id="CHEBI:49883"/>
    </cofactor>
</comment>
<dbReference type="Gene3D" id="3.20.20.70">
    <property type="entry name" value="Aldolase class I"/>
    <property type="match status" value="1"/>
</dbReference>
<dbReference type="CDD" id="cd21109">
    <property type="entry name" value="SPASM"/>
    <property type="match status" value="1"/>
</dbReference>
<reference evidence="8" key="1">
    <citation type="journal article" date="2015" name="Nature">
        <title>Complex archaea that bridge the gap between prokaryotes and eukaryotes.</title>
        <authorList>
            <person name="Spang A."/>
            <person name="Saw J.H."/>
            <person name="Jorgensen S.L."/>
            <person name="Zaremba-Niedzwiedzka K."/>
            <person name="Martijn J."/>
            <person name="Lind A.E."/>
            <person name="van Eijk R."/>
            <person name="Schleper C."/>
            <person name="Guy L."/>
            <person name="Ettema T.J."/>
        </authorList>
    </citation>
    <scope>NUCLEOTIDE SEQUENCE</scope>
</reference>
<dbReference type="SFLD" id="SFLDG01387">
    <property type="entry name" value="BtrN-like_SPASM_domain_contain"/>
    <property type="match status" value="1"/>
</dbReference>
<dbReference type="InterPro" id="IPR023885">
    <property type="entry name" value="4Fe4S-binding_SPASM_dom"/>
</dbReference>
<evidence type="ECO:0000256" key="4">
    <source>
        <dbReference type="ARBA" id="ARBA00022723"/>
    </source>
</evidence>
<keyword evidence="6" id="KW-0411">Iron-sulfur</keyword>
<comment type="caution">
    <text evidence="8">The sequence shown here is derived from an EMBL/GenBank/DDBJ whole genome shotgun (WGS) entry which is preliminary data.</text>
</comment>
<dbReference type="SUPFAM" id="SSF102114">
    <property type="entry name" value="Radical SAM enzymes"/>
    <property type="match status" value="1"/>
</dbReference>
<name>A0A0F9NPM1_9ZZZZ</name>
<dbReference type="Pfam" id="PF13186">
    <property type="entry name" value="SPASM"/>
    <property type="match status" value="1"/>
</dbReference>